<evidence type="ECO:0000259" key="2">
    <source>
        <dbReference type="Pfam" id="PF04092"/>
    </source>
</evidence>
<dbReference type="InterPro" id="IPR007226">
    <property type="entry name" value="SRS_dom"/>
</dbReference>
<dbReference type="VEuPathDB" id="ToxoDB:CSUI_010529"/>
<dbReference type="Proteomes" id="UP000221165">
    <property type="component" value="Unassembled WGS sequence"/>
</dbReference>
<feature type="domain" description="SRS" evidence="2">
    <location>
        <begin position="102"/>
        <end position="250"/>
    </location>
</feature>
<dbReference type="InterPro" id="IPR036755">
    <property type="entry name" value="SRS_dom_sf"/>
</dbReference>
<feature type="compositionally biased region" description="Gly residues" evidence="1">
    <location>
        <begin position="266"/>
        <end position="292"/>
    </location>
</feature>
<protein>
    <submittedName>
        <fullName evidence="3">Srs domain-containing protein</fullName>
    </submittedName>
</protein>
<proteinExistence type="predicted"/>
<dbReference type="AlphaFoldDB" id="A0A2C6KEV9"/>
<dbReference type="EMBL" id="MIGC01007688">
    <property type="protein sequence ID" value="PHJ15659.1"/>
    <property type="molecule type" value="Genomic_DNA"/>
</dbReference>
<evidence type="ECO:0000256" key="1">
    <source>
        <dbReference type="SAM" id="MobiDB-lite"/>
    </source>
</evidence>
<sequence>MSRRCPSVETAASADVYERLSVPLHGTRVNVGQDLIPDLVYLHAGTTMWVLPVHLQLKAVLVICLPVIWLSIFTCCLVQGTGLQQDTTTGEAGPAAEPQTCADNRVELTLSGGSKSFLFKCPTGSKLHPVEQEVSPQGRQRQEDSLDKVFQLASSPAPTKACSQNEASLSALLTGSMLQLASKGAEEKAQGPDSGVAQKAGGGLANEQKVYKLTLGEAQSEDKQFCYTCIPAEAKDRTTPGPTCTIFVTVPRKTEAEPGPDENTGGETGGQTGGETGGQTGGETGGQNGGQTGSSPSVFNWLGLSVAGCALGLMHHL</sequence>
<evidence type="ECO:0000313" key="4">
    <source>
        <dbReference type="Proteomes" id="UP000221165"/>
    </source>
</evidence>
<accession>A0A2C6KEV9</accession>
<dbReference type="GeneID" id="94433843"/>
<dbReference type="Pfam" id="PF04092">
    <property type="entry name" value="SAG"/>
    <property type="match status" value="1"/>
</dbReference>
<gene>
    <name evidence="3" type="ORF">CSUI_010529</name>
</gene>
<feature type="region of interest" description="Disordered" evidence="1">
    <location>
        <begin position="240"/>
        <end position="294"/>
    </location>
</feature>
<comment type="caution">
    <text evidence="3">The sequence shown here is derived from an EMBL/GenBank/DDBJ whole genome shotgun (WGS) entry which is preliminary data.</text>
</comment>
<reference evidence="3 4" key="1">
    <citation type="journal article" date="2017" name="Int. J. Parasitol.">
        <title>The genome of the protozoan parasite Cystoisospora suis and a reverse vaccinology approach to identify vaccine candidates.</title>
        <authorList>
            <person name="Palmieri N."/>
            <person name="Shrestha A."/>
            <person name="Ruttkowski B."/>
            <person name="Beck T."/>
            <person name="Vogl C."/>
            <person name="Tomley F."/>
            <person name="Blake D.P."/>
            <person name="Joachim A."/>
        </authorList>
    </citation>
    <scope>NUCLEOTIDE SEQUENCE [LARGE SCALE GENOMIC DNA]</scope>
    <source>
        <strain evidence="3 4">Wien I</strain>
    </source>
</reference>
<keyword evidence="4" id="KW-1185">Reference proteome</keyword>
<dbReference type="RefSeq" id="XP_067917391.1">
    <property type="nucleotide sequence ID" value="XM_068070632.1"/>
</dbReference>
<dbReference type="GO" id="GO:0016020">
    <property type="term" value="C:membrane"/>
    <property type="evidence" value="ECO:0007669"/>
    <property type="project" value="InterPro"/>
</dbReference>
<evidence type="ECO:0000313" key="3">
    <source>
        <dbReference type="EMBL" id="PHJ15659.1"/>
    </source>
</evidence>
<name>A0A2C6KEV9_9APIC</name>
<dbReference type="Gene3D" id="2.60.40.1320">
    <property type="entry name" value="SRS domain"/>
    <property type="match status" value="1"/>
</dbReference>
<organism evidence="3 4">
    <name type="scientific">Cystoisospora suis</name>
    <dbReference type="NCBI Taxonomy" id="483139"/>
    <lineage>
        <taxon>Eukaryota</taxon>
        <taxon>Sar</taxon>
        <taxon>Alveolata</taxon>
        <taxon>Apicomplexa</taxon>
        <taxon>Conoidasida</taxon>
        <taxon>Coccidia</taxon>
        <taxon>Eucoccidiorida</taxon>
        <taxon>Eimeriorina</taxon>
        <taxon>Sarcocystidae</taxon>
        <taxon>Cystoisospora</taxon>
    </lineage>
</organism>